<evidence type="ECO:0000256" key="3">
    <source>
        <dbReference type="ARBA" id="ARBA00022670"/>
    </source>
</evidence>
<keyword evidence="5" id="KW-0720">Serine protease</keyword>
<organism evidence="7 8">
    <name type="scientific">Rhodobaculum claviforme</name>
    <dbReference type="NCBI Taxonomy" id="1549854"/>
    <lineage>
        <taxon>Bacteria</taxon>
        <taxon>Pseudomonadati</taxon>
        <taxon>Pseudomonadota</taxon>
        <taxon>Alphaproteobacteria</taxon>
        <taxon>Rhodobacterales</taxon>
        <taxon>Paracoccaceae</taxon>
        <taxon>Rhodobaculum</taxon>
    </lineage>
</organism>
<dbReference type="Pfam" id="PF00574">
    <property type="entry name" value="CLP_protease"/>
    <property type="match status" value="1"/>
</dbReference>
<reference evidence="7" key="1">
    <citation type="submission" date="2017-05" db="EMBL/GenBank/DDBJ databases">
        <authorList>
            <person name="Imhoff J.F."/>
            <person name="Rahn T."/>
            <person name="Kuenzel S."/>
            <person name="Neulinger S.C."/>
        </authorList>
    </citation>
    <scope>NUCLEOTIDE SEQUENCE</scope>
    <source>
        <strain evidence="7">LMG 28126</strain>
    </source>
</reference>
<keyword evidence="8" id="KW-1185">Reference proteome</keyword>
<dbReference type="PANTHER" id="PTHR10381:SF70">
    <property type="entry name" value="ATP-DEPENDENT CLP PROTEASE PROTEOLYTIC SUBUNIT"/>
    <property type="match status" value="1"/>
</dbReference>
<keyword evidence="3" id="KW-0645">Protease</keyword>
<dbReference type="NCBIfam" id="NF045542">
    <property type="entry name" value="Clp_rel_HeadMat"/>
    <property type="match status" value="1"/>
</dbReference>
<dbReference type="InterPro" id="IPR023562">
    <property type="entry name" value="ClpP/TepA"/>
</dbReference>
<dbReference type="InterPro" id="IPR029045">
    <property type="entry name" value="ClpP/crotonase-like_dom_sf"/>
</dbReference>
<dbReference type="PANTHER" id="PTHR10381">
    <property type="entry name" value="ATP-DEPENDENT CLP PROTEASE PROTEOLYTIC SUBUNIT"/>
    <property type="match status" value="1"/>
</dbReference>
<name>A0A934WJ13_9RHOB</name>
<evidence type="ECO:0000313" key="7">
    <source>
        <dbReference type="EMBL" id="MBK5927374.1"/>
    </source>
</evidence>
<dbReference type="Proteomes" id="UP000706333">
    <property type="component" value="Unassembled WGS sequence"/>
</dbReference>
<accession>A0A934WJ13</accession>
<dbReference type="GO" id="GO:0006515">
    <property type="term" value="P:protein quality control for misfolded or incompletely synthesized proteins"/>
    <property type="evidence" value="ECO:0007669"/>
    <property type="project" value="TreeGrafter"/>
</dbReference>
<comment type="caution">
    <text evidence="7">The sequence shown here is derived from an EMBL/GenBank/DDBJ whole genome shotgun (WGS) entry which is preliminary data.</text>
</comment>
<dbReference type="GO" id="GO:0051117">
    <property type="term" value="F:ATPase binding"/>
    <property type="evidence" value="ECO:0007669"/>
    <property type="project" value="TreeGrafter"/>
</dbReference>
<gene>
    <name evidence="7" type="ORF">CCR87_08550</name>
</gene>
<comment type="similarity">
    <text evidence="1 6">Belongs to the peptidase S14 family.</text>
</comment>
<sequence length="253" mass="26406">MTSWYAIRARGTGAEVAIYDEIGAHGASAKGLLEELGALPDAAPIDLRLNSPGGSVFDAVAIHNALKRHEGTVTVWIDGIAASAASYVAMAGDEIVMPENAFLMIHDPAGLVMGTADDMRAMAEALDKVKGSLVAGYAGRSGRSAEDIAALMTAETWFDARDALDAGLATRLAEPVRMAARFDIARFRNAPTELVEAVAAATDTVPEGNGSEAHGDIVGDDIVGNDDVSPKLRCSPTAQARMLQTTTSLRLGR</sequence>
<dbReference type="PRINTS" id="PR00127">
    <property type="entry name" value="CLPPROTEASEP"/>
</dbReference>
<dbReference type="AlphaFoldDB" id="A0A934WJ13"/>
<proteinExistence type="inferred from homology"/>
<evidence type="ECO:0000313" key="8">
    <source>
        <dbReference type="Proteomes" id="UP000706333"/>
    </source>
</evidence>
<evidence type="ECO:0000256" key="5">
    <source>
        <dbReference type="ARBA" id="ARBA00022825"/>
    </source>
</evidence>
<dbReference type="CDD" id="cd07016">
    <property type="entry name" value="S14_ClpP_1"/>
    <property type="match status" value="1"/>
</dbReference>
<evidence type="ECO:0000256" key="4">
    <source>
        <dbReference type="ARBA" id="ARBA00022801"/>
    </source>
</evidence>
<dbReference type="EMBL" id="NHSD01000241">
    <property type="protein sequence ID" value="MBK5927374.1"/>
    <property type="molecule type" value="Genomic_DNA"/>
</dbReference>
<reference evidence="7" key="2">
    <citation type="journal article" date="2020" name="Microorganisms">
        <title>Osmotic Adaptation and Compatible Solute Biosynthesis of Phototrophic Bacteria as Revealed from Genome Analyses.</title>
        <authorList>
            <person name="Imhoff J.F."/>
            <person name="Rahn T."/>
            <person name="Kunzel S."/>
            <person name="Keller A."/>
            <person name="Neulinger S.C."/>
        </authorList>
    </citation>
    <scope>NUCLEOTIDE SEQUENCE</scope>
    <source>
        <strain evidence="7">LMG 28126</strain>
    </source>
</reference>
<dbReference type="GO" id="GO:0004252">
    <property type="term" value="F:serine-type endopeptidase activity"/>
    <property type="evidence" value="ECO:0007669"/>
    <property type="project" value="InterPro"/>
</dbReference>
<protein>
    <recommendedName>
        <fullName evidence="6">ATP-dependent Clp protease proteolytic subunit</fullName>
    </recommendedName>
</protein>
<dbReference type="RefSeq" id="WP_201157134.1">
    <property type="nucleotide sequence ID" value="NZ_NHSD01000241.1"/>
</dbReference>
<dbReference type="Gene3D" id="3.90.226.10">
    <property type="entry name" value="2-enoyl-CoA Hydratase, Chain A, domain 1"/>
    <property type="match status" value="1"/>
</dbReference>
<keyword evidence="2" id="KW-0963">Cytoplasm</keyword>
<dbReference type="InterPro" id="IPR001907">
    <property type="entry name" value="ClpP"/>
</dbReference>
<dbReference type="SUPFAM" id="SSF52096">
    <property type="entry name" value="ClpP/crotonase"/>
    <property type="match status" value="1"/>
</dbReference>
<dbReference type="GO" id="GO:0009368">
    <property type="term" value="C:endopeptidase Clp complex"/>
    <property type="evidence" value="ECO:0007669"/>
    <property type="project" value="TreeGrafter"/>
</dbReference>
<evidence type="ECO:0000256" key="6">
    <source>
        <dbReference type="RuleBase" id="RU003567"/>
    </source>
</evidence>
<keyword evidence="4" id="KW-0378">Hydrolase</keyword>
<evidence type="ECO:0000256" key="1">
    <source>
        <dbReference type="ARBA" id="ARBA00007039"/>
    </source>
</evidence>
<evidence type="ECO:0000256" key="2">
    <source>
        <dbReference type="ARBA" id="ARBA00022490"/>
    </source>
</evidence>
<dbReference type="GO" id="GO:0004176">
    <property type="term" value="F:ATP-dependent peptidase activity"/>
    <property type="evidence" value="ECO:0007669"/>
    <property type="project" value="InterPro"/>
</dbReference>